<feature type="binding site" evidence="10">
    <location>
        <position position="54"/>
    </location>
    <ligand>
        <name>[4Fe-4S] cluster</name>
        <dbReference type="ChEBI" id="CHEBI:49883"/>
        <label>1</label>
    </ligand>
</feature>
<evidence type="ECO:0000259" key="12">
    <source>
        <dbReference type="PROSITE" id="PS51379"/>
    </source>
</evidence>
<feature type="domain" description="4Fe-4S ferredoxin-type" evidence="12">
    <location>
        <begin position="211"/>
        <end position="242"/>
    </location>
</feature>
<keyword evidence="9 10" id="KW-0472">Membrane</keyword>
<evidence type="ECO:0000256" key="9">
    <source>
        <dbReference type="ARBA" id="ARBA00023136"/>
    </source>
</evidence>
<keyword evidence="11" id="KW-1133">Transmembrane helix</keyword>
<dbReference type="GO" id="GO:0005886">
    <property type="term" value="C:plasma membrane"/>
    <property type="evidence" value="ECO:0007669"/>
    <property type="project" value="UniProtKB-SubCell"/>
</dbReference>
<dbReference type="OrthoDB" id="9789936at2"/>
<feature type="domain" description="4Fe-4S ferredoxin-type" evidence="12">
    <location>
        <begin position="165"/>
        <end position="194"/>
    </location>
</feature>
<feature type="binding site" evidence="10">
    <location>
        <position position="147"/>
    </location>
    <ligand>
        <name>[4Fe-4S] cluster</name>
        <dbReference type="ChEBI" id="CHEBI:49883"/>
        <label>2</label>
    </ligand>
</feature>
<dbReference type="PROSITE" id="PS00198">
    <property type="entry name" value="4FE4S_FER_1"/>
    <property type="match status" value="2"/>
</dbReference>
<evidence type="ECO:0000313" key="14">
    <source>
        <dbReference type="EMBL" id="MBB4027728.1"/>
    </source>
</evidence>
<dbReference type="PANTHER" id="PTHR43560">
    <property type="entry name" value="ION-TRANSLOCATING OXIDOREDUCTASE COMPLEX SUBUNIT B"/>
    <property type="match status" value="1"/>
</dbReference>
<comment type="caution">
    <text evidence="14">The sequence shown here is derived from an EMBL/GenBank/DDBJ whole genome shotgun (WGS) entry which is preliminary data.</text>
</comment>
<dbReference type="EMBL" id="JACIES010000012">
    <property type="protein sequence ID" value="MBB4027728.1"/>
    <property type="molecule type" value="Genomic_DNA"/>
</dbReference>
<dbReference type="CDD" id="cd10549">
    <property type="entry name" value="MtMvhB_like"/>
    <property type="match status" value="1"/>
</dbReference>
<feature type="binding site" evidence="10">
    <location>
        <position position="180"/>
    </location>
    <ligand>
        <name>[4Fe-4S] cluster</name>
        <dbReference type="ChEBI" id="CHEBI:49883"/>
        <label>3</label>
    </ligand>
</feature>
<feature type="binding site" evidence="10">
    <location>
        <position position="174"/>
    </location>
    <ligand>
        <name>[4Fe-4S] cluster</name>
        <dbReference type="ChEBI" id="CHEBI:49883"/>
        <label>3</label>
    </ligand>
</feature>
<dbReference type="GO" id="GO:0009055">
    <property type="term" value="F:electron transfer activity"/>
    <property type="evidence" value="ECO:0007669"/>
    <property type="project" value="InterPro"/>
</dbReference>
<dbReference type="GO" id="GO:0022900">
    <property type="term" value="P:electron transport chain"/>
    <property type="evidence" value="ECO:0007669"/>
    <property type="project" value="UniProtKB-UniRule"/>
</dbReference>
<feature type="binding site" evidence="10">
    <location>
        <position position="144"/>
    </location>
    <ligand>
        <name>[4Fe-4S] cluster</name>
        <dbReference type="ChEBI" id="CHEBI:49883"/>
        <label>2</label>
    </ligand>
</feature>
<feature type="region of interest" description="Hydrophobic" evidence="10">
    <location>
        <begin position="1"/>
        <end position="28"/>
    </location>
</feature>
<feature type="domain" description="4Fe-4S ferredoxin-type" evidence="12">
    <location>
        <begin position="244"/>
        <end position="271"/>
    </location>
</feature>
<dbReference type="SUPFAM" id="SSF54862">
    <property type="entry name" value="4Fe-4S ferredoxins"/>
    <property type="match status" value="2"/>
</dbReference>
<organism evidence="14 15">
    <name type="scientific">Butyricimonas faecihominis</name>
    <dbReference type="NCBI Taxonomy" id="1472416"/>
    <lineage>
        <taxon>Bacteria</taxon>
        <taxon>Pseudomonadati</taxon>
        <taxon>Bacteroidota</taxon>
        <taxon>Bacteroidia</taxon>
        <taxon>Bacteroidales</taxon>
        <taxon>Odoribacteraceae</taxon>
        <taxon>Butyricimonas</taxon>
    </lineage>
</organism>
<gene>
    <name evidence="10" type="primary">rnfB</name>
    <name evidence="14" type="ORF">GGR14_003542</name>
</gene>
<dbReference type="InterPro" id="IPR007202">
    <property type="entry name" value="4Fe-4S_dom"/>
</dbReference>
<name>A0A7W6HZ90_9BACT</name>
<evidence type="ECO:0000256" key="6">
    <source>
        <dbReference type="ARBA" id="ARBA00022982"/>
    </source>
</evidence>
<evidence type="ECO:0000256" key="1">
    <source>
        <dbReference type="ARBA" id="ARBA00022448"/>
    </source>
</evidence>
<dbReference type="Proteomes" id="UP000546007">
    <property type="component" value="Unassembled WGS sequence"/>
</dbReference>
<feature type="binding site" evidence="10">
    <location>
        <position position="59"/>
    </location>
    <ligand>
        <name>[4Fe-4S] cluster</name>
        <dbReference type="ChEBI" id="CHEBI:49883"/>
        <label>1</label>
    </ligand>
</feature>
<keyword evidence="3 10" id="KW-0479">Metal-binding</keyword>
<dbReference type="GeneID" id="93099778"/>
<sequence>MMTTTIIYTIISLCAIGIASAVILYFVAQKFKVEEDPRIDTVESILPGANCGGCGKPGCRGFAEATVKATSLDGLFCPVGGAETMTKVAAALGMEVTVQTPQIAVVRCNGTCDHRQRTSQYDGYKSCAIEHSLYRGETDCTFGCLGCGDCVTACPFDAIHMDENGLPVVSEEKCVACGACVKACPRNIIELRNKGVKGRRVFVCCVNKDKGNIARKACTAACIGCGKCVKECPFEAITLENNLAYIDFRKCRLCRKCVSVCPTHAIHEVNFPPRKITEPADQLKTETN</sequence>
<dbReference type="Gene3D" id="1.10.15.40">
    <property type="entry name" value="Electron transport complex subunit B, putative Fe-S cluster"/>
    <property type="match status" value="1"/>
</dbReference>
<dbReference type="EC" id="7.-.-.-" evidence="10"/>
<feature type="binding site" evidence="10">
    <location>
        <position position="51"/>
    </location>
    <ligand>
        <name>[4Fe-4S] cluster</name>
        <dbReference type="ChEBI" id="CHEBI:49883"/>
        <label>1</label>
    </ligand>
</feature>
<dbReference type="Gene3D" id="3.30.70.20">
    <property type="match status" value="2"/>
</dbReference>
<evidence type="ECO:0000256" key="7">
    <source>
        <dbReference type="ARBA" id="ARBA00023004"/>
    </source>
</evidence>
<evidence type="ECO:0000256" key="5">
    <source>
        <dbReference type="ARBA" id="ARBA00022967"/>
    </source>
</evidence>
<proteinExistence type="inferred from homology"/>
<dbReference type="GO" id="GO:0046872">
    <property type="term" value="F:metal ion binding"/>
    <property type="evidence" value="ECO:0007669"/>
    <property type="project" value="UniProtKB-KW"/>
</dbReference>
<evidence type="ECO:0000256" key="10">
    <source>
        <dbReference type="HAMAP-Rule" id="MF_00463"/>
    </source>
</evidence>
<comment type="subunit">
    <text evidence="10">The complex is composed of six subunits: RnfA, RnfB, RnfC, RnfD, RnfE and RnfG.</text>
</comment>
<evidence type="ECO:0000256" key="8">
    <source>
        <dbReference type="ARBA" id="ARBA00023014"/>
    </source>
</evidence>
<reference evidence="14 15" key="1">
    <citation type="submission" date="2020-08" db="EMBL/GenBank/DDBJ databases">
        <title>Genomic Encyclopedia of Type Strains, Phase IV (KMG-IV): sequencing the most valuable type-strain genomes for metagenomic binning, comparative biology and taxonomic classification.</title>
        <authorList>
            <person name="Goeker M."/>
        </authorList>
    </citation>
    <scope>NUCLEOTIDE SEQUENCE [LARGE SCALE GENOMIC DNA]</scope>
    <source>
        <strain evidence="14 15">DSM 105721</strain>
    </source>
</reference>
<feature type="binding site" evidence="10">
    <location>
        <position position="140"/>
    </location>
    <ligand>
        <name>[4Fe-4S] cluster</name>
        <dbReference type="ChEBI" id="CHEBI:49883"/>
        <label>2</label>
    </ligand>
</feature>
<keyword evidence="7 10" id="KW-0408">Iron</keyword>
<dbReference type="InterPro" id="IPR010207">
    <property type="entry name" value="Elect_transpt_cplx_RnfB/RsxB"/>
</dbReference>
<dbReference type="PROSITE" id="PS51379">
    <property type="entry name" value="4FE4S_FER_2"/>
    <property type="match status" value="4"/>
</dbReference>
<dbReference type="RefSeq" id="WP_151412096.1">
    <property type="nucleotide sequence ID" value="NZ_AP028155.1"/>
</dbReference>
<dbReference type="NCBIfam" id="NF005504">
    <property type="entry name" value="PRK07118.1-3"/>
    <property type="match status" value="1"/>
</dbReference>
<feature type="binding site" evidence="10">
    <location>
        <position position="150"/>
    </location>
    <ligand>
        <name>[4Fe-4S] cluster</name>
        <dbReference type="ChEBI" id="CHEBI:49883"/>
        <label>2</label>
    </ligand>
</feature>
<keyword evidence="6 10" id="KW-0249">Electron transport</keyword>
<feature type="binding site" evidence="10">
    <location>
        <position position="184"/>
    </location>
    <ligand>
        <name>[4Fe-4S] cluster</name>
        <dbReference type="ChEBI" id="CHEBI:49883"/>
        <label>2</label>
    </ligand>
</feature>
<evidence type="ECO:0000256" key="4">
    <source>
        <dbReference type="ARBA" id="ARBA00022737"/>
    </source>
</evidence>
<feature type="domain" description="4Fe-4S" evidence="13">
    <location>
        <begin position="34"/>
        <end position="94"/>
    </location>
</feature>
<protein>
    <recommendedName>
        <fullName evidence="10">Ion-translocating oxidoreductase complex subunit B</fullName>
        <ecNumber evidence="10">7.-.-.-</ecNumber>
    </recommendedName>
    <alternativeName>
        <fullName evidence="10">Rnf electron transport complex subunit B</fullName>
    </alternativeName>
</protein>
<feature type="binding site" evidence="10">
    <location>
        <position position="154"/>
    </location>
    <ligand>
        <name>[4Fe-4S] cluster</name>
        <dbReference type="ChEBI" id="CHEBI:49883"/>
        <label>3</label>
    </ligand>
</feature>
<comment type="cofactor">
    <cofactor evidence="10">
        <name>[4Fe-4S] cluster</name>
        <dbReference type="ChEBI" id="CHEBI:49883"/>
    </cofactor>
    <text evidence="10">Binds 3 [4Fe-4S] clusters.</text>
</comment>
<keyword evidence="1 10" id="KW-0813">Transport</keyword>
<dbReference type="PROSITE" id="PS51656">
    <property type="entry name" value="4FE4S"/>
    <property type="match status" value="1"/>
</dbReference>
<dbReference type="InterPro" id="IPR017896">
    <property type="entry name" value="4Fe4S_Fe-S-bd"/>
</dbReference>
<accession>A0A7W6HZ90</accession>
<keyword evidence="4 10" id="KW-0677">Repeat</keyword>
<feature type="transmembrane region" description="Helical" evidence="11">
    <location>
        <begin position="6"/>
        <end position="28"/>
    </location>
</feature>
<dbReference type="AlphaFoldDB" id="A0A7W6HZ90"/>
<feature type="domain" description="4Fe-4S ferredoxin-type" evidence="12">
    <location>
        <begin position="134"/>
        <end position="164"/>
    </location>
</feature>
<keyword evidence="8 10" id="KW-0411">Iron-sulfur</keyword>
<dbReference type="GO" id="GO:0051539">
    <property type="term" value="F:4 iron, 4 sulfur cluster binding"/>
    <property type="evidence" value="ECO:0007669"/>
    <property type="project" value="UniProtKB-UniRule"/>
</dbReference>
<keyword evidence="11" id="KW-0812">Transmembrane</keyword>
<feature type="binding site" evidence="10">
    <location>
        <position position="77"/>
    </location>
    <ligand>
        <name>[4Fe-4S] cluster</name>
        <dbReference type="ChEBI" id="CHEBI:49883"/>
        <label>1</label>
    </ligand>
</feature>
<comment type="similarity">
    <text evidence="10">Belongs to the 4Fe4S bacterial-type ferredoxin family. RnfB subfamily.</text>
</comment>
<evidence type="ECO:0000259" key="13">
    <source>
        <dbReference type="PROSITE" id="PS51656"/>
    </source>
</evidence>
<keyword evidence="5 10" id="KW-1278">Translocase</keyword>
<keyword evidence="2 10" id="KW-0004">4Fe-4S</keyword>
<dbReference type="InterPro" id="IPR017900">
    <property type="entry name" value="4Fe4S_Fe_S_CS"/>
</dbReference>
<keyword evidence="15" id="KW-1185">Reference proteome</keyword>
<feature type="binding site" evidence="10">
    <location>
        <position position="177"/>
    </location>
    <ligand>
        <name>[4Fe-4S] cluster</name>
        <dbReference type="ChEBI" id="CHEBI:49883"/>
        <label>3</label>
    </ligand>
</feature>
<dbReference type="Pfam" id="PF13187">
    <property type="entry name" value="Fer4_9"/>
    <property type="match status" value="2"/>
</dbReference>
<dbReference type="Pfam" id="PF04060">
    <property type="entry name" value="FeS"/>
    <property type="match status" value="1"/>
</dbReference>
<evidence type="ECO:0000313" key="15">
    <source>
        <dbReference type="Proteomes" id="UP000546007"/>
    </source>
</evidence>
<dbReference type="PANTHER" id="PTHR43560:SF1">
    <property type="entry name" value="ION-TRANSLOCATING OXIDOREDUCTASE COMPLEX SUBUNIT B"/>
    <property type="match status" value="1"/>
</dbReference>
<evidence type="ECO:0000256" key="2">
    <source>
        <dbReference type="ARBA" id="ARBA00022485"/>
    </source>
</evidence>
<keyword evidence="10" id="KW-1003">Cell membrane</keyword>
<comment type="function">
    <text evidence="10">Part of a membrane-bound complex that couples electron transfer with translocation of ions across the membrane.</text>
</comment>
<evidence type="ECO:0000256" key="3">
    <source>
        <dbReference type="ARBA" id="ARBA00022723"/>
    </source>
</evidence>
<dbReference type="InterPro" id="IPR050395">
    <property type="entry name" value="4Fe4S_Ferredoxin_RnfB"/>
</dbReference>
<comment type="subcellular location">
    <subcellularLocation>
        <location evidence="10">Cell membrane</location>
    </subcellularLocation>
</comment>
<evidence type="ECO:0000256" key="11">
    <source>
        <dbReference type="SAM" id="Phobius"/>
    </source>
</evidence>
<dbReference type="HAMAP" id="MF_00463">
    <property type="entry name" value="RsxB_RnfB"/>
    <property type="match status" value="1"/>
</dbReference>